<dbReference type="AlphaFoldDB" id="A0AAJ0FH00"/>
<dbReference type="Proteomes" id="UP001244011">
    <property type="component" value="Unassembled WGS sequence"/>
</dbReference>
<accession>A0AAJ0FH00</accession>
<dbReference type="EMBL" id="MU839063">
    <property type="protein sequence ID" value="KAK1761609.1"/>
    <property type="molecule type" value="Genomic_DNA"/>
</dbReference>
<evidence type="ECO:0000256" key="1">
    <source>
        <dbReference type="SAM" id="Phobius"/>
    </source>
</evidence>
<comment type="caution">
    <text evidence="2">The sequence shown here is derived from an EMBL/GenBank/DDBJ whole genome shotgun (WGS) entry which is preliminary data.</text>
</comment>
<protein>
    <submittedName>
        <fullName evidence="2">Uncharacterized protein</fullName>
    </submittedName>
</protein>
<name>A0AAJ0FH00_9PEZI</name>
<dbReference type="GeneID" id="85308297"/>
<keyword evidence="1" id="KW-0472">Membrane</keyword>
<keyword evidence="1" id="KW-0812">Transmembrane</keyword>
<sequence length="91" mass="10261">SCHATIPNASCCNSCTYIIPTTCMLCLACKSQMLSNMPLLSLLNLPSLPISSPNALFKYWFEIAIAICFYTLMLTYAFRYYLLCCCIICYI</sequence>
<organism evidence="2 3">
    <name type="scientific">Phialemonium atrogriseum</name>
    <dbReference type="NCBI Taxonomy" id="1093897"/>
    <lineage>
        <taxon>Eukaryota</taxon>
        <taxon>Fungi</taxon>
        <taxon>Dikarya</taxon>
        <taxon>Ascomycota</taxon>
        <taxon>Pezizomycotina</taxon>
        <taxon>Sordariomycetes</taxon>
        <taxon>Sordariomycetidae</taxon>
        <taxon>Cephalothecales</taxon>
        <taxon>Cephalothecaceae</taxon>
        <taxon>Phialemonium</taxon>
    </lineage>
</organism>
<keyword evidence="1" id="KW-1133">Transmembrane helix</keyword>
<feature type="transmembrane region" description="Helical" evidence="1">
    <location>
        <begin position="59"/>
        <end position="82"/>
    </location>
</feature>
<gene>
    <name evidence="2" type="ORF">QBC33DRAFT_463065</name>
</gene>
<feature type="non-terminal residue" evidence="2">
    <location>
        <position position="1"/>
    </location>
</feature>
<evidence type="ECO:0000313" key="3">
    <source>
        <dbReference type="Proteomes" id="UP001244011"/>
    </source>
</evidence>
<reference evidence="2" key="1">
    <citation type="submission" date="2023-06" db="EMBL/GenBank/DDBJ databases">
        <title>Genome-scale phylogeny and comparative genomics of the fungal order Sordariales.</title>
        <authorList>
            <consortium name="Lawrence Berkeley National Laboratory"/>
            <person name="Hensen N."/>
            <person name="Bonometti L."/>
            <person name="Westerberg I."/>
            <person name="Brannstrom I.O."/>
            <person name="Guillou S."/>
            <person name="Cros-Aarteil S."/>
            <person name="Calhoun S."/>
            <person name="Haridas S."/>
            <person name="Kuo A."/>
            <person name="Mondo S."/>
            <person name="Pangilinan J."/>
            <person name="Riley R."/>
            <person name="Labutti K."/>
            <person name="Andreopoulos B."/>
            <person name="Lipzen A."/>
            <person name="Chen C."/>
            <person name="Yanf M."/>
            <person name="Daum C."/>
            <person name="Ng V."/>
            <person name="Clum A."/>
            <person name="Steindorff A."/>
            <person name="Ohm R."/>
            <person name="Martin F."/>
            <person name="Silar P."/>
            <person name="Natvig D."/>
            <person name="Lalanne C."/>
            <person name="Gautier V."/>
            <person name="Ament-Velasquez S.L."/>
            <person name="Kruys A."/>
            <person name="Hutchinson M.I."/>
            <person name="Powell A.J."/>
            <person name="Barry K."/>
            <person name="Miller A.N."/>
            <person name="Grigoriev I.V."/>
            <person name="Debuchy R."/>
            <person name="Gladieux P."/>
            <person name="Thoren M.H."/>
            <person name="Johannesson H."/>
        </authorList>
    </citation>
    <scope>NUCLEOTIDE SEQUENCE</scope>
    <source>
        <strain evidence="2">8032-3</strain>
    </source>
</reference>
<dbReference type="RefSeq" id="XP_060277822.1">
    <property type="nucleotide sequence ID" value="XM_060425110.1"/>
</dbReference>
<proteinExistence type="predicted"/>
<keyword evidence="3" id="KW-1185">Reference proteome</keyword>
<evidence type="ECO:0000313" key="2">
    <source>
        <dbReference type="EMBL" id="KAK1761609.1"/>
    </source>
</evidence>